<reference evidence="15 16" key="1">
    <citation type="submission" date="2017-06" db="EMBL/GenBank/DDBJ databases">
        <title>Genome Sequencing and Comparative Genomics Analysis of Five Ureaplasma Urealyticums with Different Drug Resistance.</title>
        <authorList>
            <person name="Ma L."/>
            <person name="Jia T."/>
        </authorList>
    </citation>
    <scope>NUCLEOTIDE SEQUENCE [LARGE SCALE GENOMIC DNA]</scope>
    <source>
        <strain evidence="16">hebnu uu3</strain>
    </source>
</reference>
<evidence type="ECO:0000313" key="16">
    <source>
        <dbReference type="Proteomes" id="UP000197054"/>
    </source>
</evidence>
<dbReference type="Gene3D" id="3.30.930.10">
    <property type="entry name" value="Bira Bifunctional Protein, Domain 2"/>
    <property type="match status" value="1"/>
</dbReference>
<comment type="catalytic activity">
    <reaction evidence="12 13">
        <text>tRNA(Phe) + L-phenylalanine + ATP = L-phenylalanyl-tRNA(Phe) + AMP + diphosphate + H(+)</text>
        <dbReference type="Rhea" id="RHEA:19413"/>
        <dbReference type="Rhea" id="RHEA-COMP:9668"/>
        <dbReference type="Rhea" id="RHEA-COMP:9699"/>
        <dbReference type="ChEBI" id="CHEBI:15378"/>
        <dbReference type="ChEBI" id="CHEBI:30616"/>
        <dbReference type="ChEBI" id="CHEBI:33019"/>
        <dbReference type="ChEBI" id="CHEBI:58095"/>
        <dbReference type="ChEBI" id="CHEBI:78442"/>
        <dbReference type="ChEBI" id="CHEBI:78531"/>
        <dbReference type="ChEBI" id="CHEBI:456215"/>
        <dbReference type="EC" id="6.1.1.20"/>
    </reaction>
</comment>
<dbReference type="GeneID" id="29672675"/>
<dbReference type="SUPFAM" id="SSF55681">
    <property type="entry name" value="Class II aaRS and biotin synthetases"/>
    <property type="match status" value="1"/>
</dbReference>
<sequence>MDVINLIKNLKQILRTANNERHLIELKNIFVKQHLLPLYDELKKSANKKEMGLLINNFKQQIEFVTDQILKELNDKDDQVDLKKWTNKTLFAPFINNGHHHILNSIIDDIASFFKKLNFEIVSGSEVVSPIYNFDHLNIDENHPARASADSFFINSIKMLRTHCTTTTAQFLENNVNKDIRIMSFGNVYRKDDDDATHSHQFNQVDFVWVKEGLTVANLKWLIDSLIKYLFGQNLKTRYRLSFFPFTEPSFEVDVQCFKCDLKGCAVCKKSTWIEIMGTGMLHENVLKAANINDIRTGMAFGVGIDRIAMLKYEIDDIRYLYSNNFKFNAQIK</sequence>
<keyword evidence="8 13" id="KW-0067">ATP-binding</keyword>
<evidence type="ECO:0000256" key="3">
    <source>
        <dbReference type="ARBA" id="ARBA00011209"/>
    </source>
</evidence>
<dbReference type="GO" id="GO:0005524">
    <property type="term" value="F:ATP binding"/>
    <property type="evidence" value="ECO:0007669"/>
    <property type="project" value="UniProtKB-UniRule"/>
</dbReference>
<evidence type="ECO:0000256" key="7">
    <source>
        <dbReference type="ARBA" id="ARBA00022741"/>
    </source>
</evidence>
<keyword evidence="9 13" id="KW-0460">Magnesium</keyword>
<name>A0AAC9T3J6_UREPR</name>
<feature type="binding site" evidence="13">
    <location>
        <position position="248"/>
    </location>
    <ligand>
        <name>Mg(2+)</name>
        <dbReference type="ChEBI" id="CHEBI:18420"/>
        <note>shared with beta subunit</note>
    </ligand>
</feature>
<dbReference type="SMR" id="A0AAC9T3J6"/>
<evidence type="ECO:0000256" key="13">
    <source>
        <dbReference type="HAMAP-Rule" id="MF_00281"/>
    </source>
</evidence>
<keyword evidence="4 13" id="KW-0963">Cytoplasm</keyword>
<comment type="similarity">
    <text evidence="2 13">Belongs to the class-II aminoacyl-tRNA synthetase family. Phe-tRNA synthetase alpha subunit type 1 subfamily.</text>
</comment>
<accession>A0AAC9T3J6</accession>
<dbReference type="Pfam" id="PF01409">
    <property type="entry name" value="tRNA-synt_2d"/>
    <property type="match status" value="1"/>
</dbReference>
<evidence type="ECO:0000256" key="9">
    <source>
        <dbReference type="ARBA" id="ARBA00022842"/>
    </source>
</evidence>
<organism evidence="15 16">
    <name type="scientific">Ureaplasma parvum</name>
    <name type="common">Ureaplasma urealyticum biotype 1</name>
    <dbReference type="NCBI Taxonomy" id="134821"/>
    <lineage>
        <taxon>Bacteria</taxon>
        <taxon>Bacillati</taxon>
        <taxon>Mycoplasmatota</taxon>
        <taxon>Mycoplasmoidales</taxon>
        <taxon>Mycoplasmoidaceae</taxon>
        <taxon>Ureaplasma</taxon>
    </lineage>
</organism>
<evidence type="ECO:0000256" key="8">
    <source>
        <dbReference type="ARBA" id="ARBA00022840"/>
    </source>
</evidence>
<dbReference type="OMA" id="EIMGCGM"/>
<comment type="cofactor">
    <cofactor evidence="13">
        <name>Mg(2+)</name>
        <dbReference type="ChEBI" id="CHEBI:18420"/>
    </cofactor>
    <text evidence="13">Binds 2 magnesium ions per tetramer.</text>
</comment>
<dbReference type="AlphaFoldDB" id="A0AAC9T3J6"/>
<dbReference type="EMBL" id="CP021991">
    <property type="protein sequence ID" value="ASD30118.1"/>
    <property type="molecule type" value="Genomic_DNA"/>
</dbReference>
<evidence type="ECO:0000256" key="5">
    <source>
        <dbReference type="ARBA" id="ARBA00022598"/>
    </source>
</evidence>
<dbReference type="PROSITE" id="PS50862">
    <property type="entry name" value="AA_TRNA_LIGASE_II"/>
    <property type="match status" value="1"/>
</dbReference>
<dbReference type="NCBIfam" id="TIGR00468">
    <property type="entry name" value="pheS"/>
    <property type="match status" value="1"/>
</dbReference>
<evidence type="ECO:0000256" key="6">
    <source>
        <dbReference type="ARBA" id="ARBA00022723"/>
    </source>
</evidence>
<evidence type="ECO:0000256" key="4">
    <source>
        <dbReference type="ARBA" id="ARBA00022490"/>
    </source>
</evidence>
<keyword evidence="7 13" id="KW-0547">Nucleotide-binding</keyword>
<keyword evidence="10 13" id="KW-0648">Protein biosynthesis</keyword>
<dbReference type="HAMAP" id="MF_00281">
    <property type="entry name" value="Phe_tRNA_synth_alpha1"/>
    <property type="match status" value="1"/>
</dbReference>
<evidence type="ECO:0000313" key="15">
    <source>
        <dbReference type="EMBL" id="ASD30118.1"/>
    </source>
</evidence>
<dbReference type="PANTHER" id="PTHR11538:SF41">
    <property type="entry name" value="PHENYLALANINE--TRNA LIGASE, MITOCHONDRIAL"/>
    <property type="match status" value="1"/>
</dbReference>
<dbReference type="InterPro" id="IPR045864">
    <property type="entry name" value="aa-tRNA-synth_II/BPL/LPL"/>
</dbReference>
<dbReference type="PANTHER" id="PTHR11538">
    <property type="entry name" value="PHENYLALANYL-TRNA SYNTHETASE"/>
    <property type="match status" value="1"/>
</dbReference>
<dbReference type="InterPro" id="IPR002319">
    <property type="entry name" value="Phenylalanyl-tRNA_Synthase"/>
</dbReference>
<keyword evidence="11 13" id="KW-0030">Aminoacyl-tRNA synthetase</keyword>
<gene>
    <name evidence="13" type="primary">pheS</name>
    <name evidence="15" type="ORF">CEG42_02760</name>
</gene>
<evidence type="ECO:0000256" key="2">
    <source>
        <dbReference type="ARBA" id="ARBA00010207"/>
    </source>
</evidence>
<comment type="subunit">
    <text evidence="3 13">Tetramer of two alpha and two beta subunits.</text>
</comment>
<dbReference type="GO" id="GO:0005737">
    <property type="term" value="C:cytoplasm"/>
    <property type="evidence" value="ECO:0007669"/>
    <property type="project" value="UniProtKB-SubCell"/>
</dbReference>
<protein>
    <recommendedName>
        <fullName evidence="13">Phenylalanine--tRNA ligase alpha subunit</fullName>
        <ecNumber evidence="13">6.1.1.20</ecNumber>
    </recommendedName>
    <alternativeName>
        <fullName evidence="13">Phenylalanyl-tRNA synthetase alpha subunit</fullName>
        <shortName evidence="13">PheRS</shortName>
    </alternativeName>
</protein>
<evidence type="ECO:0000256" key="10">
    <source>
        <dbReference type="ARBA" id="ARBA00022917"/>
    </source>
</evidence>
<dbReference type="GO" id="GO:0004826">
    <property type="term" value="F:phenylalanine-tRNA ligase activity"/>
    <property type="evidence" value="ECO:0007669"/>
    <property type="project" value="UniProtKB-UniRule"/>
</dbReference>
<comment type="subcellular location">
    <subcellularLocation>
        <location evidence="1 13">Cytoplasm</location>
    </subcellularLocation>
</comment>
<dbReference type="InterPro" id="IPR022911">
    <property type="entry name" value="Phe_tRNA_ligase_alpha1_bac"/>
</dbReference>
<keyword evidence="5 13" id="KW-0436">Ligase</keyword>
<dbReference type="GO" id="GO:0000287">
    <property type="term" value="F:magnesium ion binding"/>
    <property type="evidence" value="ECO:0007669"/>
    <property type="project" value="UniProtKB-UniRule"/>
</dbReference>
<feature type="domain" description="Aminoacyl-transfer RNA synthetases class-II family profile" evidence="14">
    <location>
        <begin position="181"/>
        <end position="311"/>
    </location>
</feature>
<dbReference type="Proteomes" id="UP000197054">
    <property type="component" value="Chromosome"/>
</dbReference>
<dbReference type="GO" id="GO:0006432">
    <property type="term" value="P:phenylalanyl-tRNA aminoacylation"/>
    <property type="evidence" value="ECO:0007669"/>
    <property type="project" value="UniProtKB-UniRule"/>
</dbReference>
<dbReference type="InterPro" id="IPR004529">
    <property type="entry name" value="Phe-tRNA-synth_IIc_asu"/>
</dbReference>
<evidence type="ECO:0000259" key="14">
    <source>
        <dbReference type="PROSITE" id="PS50862"/>
    </source>
</evidence>
<dbReference type="GO" id="GO:0000049">
    <property type="term" value="F:tRNA binding"/>
    <property type="evidence" value="ECO:0007669"/>
    <property type="project" value="InterPro"/>
</dbReference>
<evidence type="ECO:0000256" key="12">
    <source>
        <dbReference type="ARBA" id="ARBA00049255"/>
    </source>
</evidence>
<dbReference type="EC" id="6.1.1.20" evidence="13"/>
<dbReference type="CDD" id="cd00496">
    <property type="entry name" value="PheRS_alpha_core"/>
    <property type="match status" value="1"/>
</dbReference>
<proteinExistence type="inferred from homology"/>
<dbReference type="RefSeq" id="WP_006689319.1">
    <property type="nucleotide sequence ID" value="NZ_CAMQQM010000004.1"/>
</dbReference>
<dbReference type="InterPro" id="IPR006195">
    <property type="entry name" value="aa-tRNA-synth_II"/>
</dbReference>
<evidence type="ECO:0000256" key="1">
    <source>
        <dbReference type="ARBA" id="ARBA00004496"/>
    </source>
</evidence>
<keyword evidence="6 13" id="KW-0479">Metal-binding</keyword>
<evidence type="ECO:0000256" key="11">
    <source>
        <dbReference type="ARBA" id="ARBA00023146"/>
    </source>
</evidence>